<feature type="compositionally biased region" description="Gly residues" evidence="1">
    <location>
        <begin position="142"/>
        <end position="152"/>
    </location>
</feature>
<dbReference type="AlphaFoldDB" id="A0A2S3H096"/>
<dbReference type="EMBL" id="CM008047">
    <property type="protein sequence ID" value="PAN12608.2"/>
    <property type="molecule type" value="Genomic_DNA"/>
</dbReference>
<feature type="region of interest" description="Disordered" evidence="1">
    <location>
        <begin position="230"/>
        <end position="285"/>
    </location>
</feature>
<sequence length="285" mass="31541">MALREMIRLFSDLTRPSSIDGSTPLDSVMQSLFLDNELEPISYHSNSEPMPFYHHTTGMMEGYPTADLSNIQVFDGTEPRISVIEQPYLGILPLLDFVSRPTIPFGFEVPRYHGSNQRHSTEFTPQSRSSSVAPLGPSPGVRSGGHGNGLGGHVVQQTVRPATPSSPYPPTGRRIQMRAFSIASSIAASYTAEDREPRDISLARAANMQNNNIPSRDNASRRAHQQYPYPLGWDTQWRPSAERGTLRSQRNQGYSSSPSRSTSELPPGFPSENGYPPSDRTHPFL</sequence>
<feature type="region of interest" description="Disordered" evidence="1">
    <location>
        <begin position="114"/>
        <end position="154"/>
    </location>
</feature>
<evidence type="ECO:0000256" key="1">
    <source>
        <dbReference type="SAM" id="MobiDB-lite"/>
    </source>
</evidence>
<feature type="compositionally biased region" description="Polar residues" evidence="1">
    <location>
        <begin position="114"/>
        <end position="132"/>
    </location>
</feature>
<gene>
    <name evidence="2" type="ORF">PAHAL_2G328400</name>
</gene>
<protein>
    <submittedName>
        <fullName evidence="2">Uncharacterized protein</fullName>
    </submittedName>
</protein>
<dbReference type="Proteomes" id="UP000243499">
    <property type="component" value="Chromosome 2"/>
</dbReference>
<name>A0A2S3H096_9POAL</name>
<evidence type="ECO:0000313" key="2">
    <source>
        <dbReference type="EMBL" id="PAN12608.2"/>
    </source>
</evidence>
<reference evidence="2" key="1">
    <citation type="submission" date="2018-04" db="EMBL/GenBank/DDBJ databases">
        <title>WGS assembly of Panicum hallii.</title>
        <authorList>
            <person name="Lovell J."/>
            <person name="Jenkins J."/>
            <person name="Lowry D."/>
            <person name="Mamidi S."/>
            <person name="Sreedasyam A."/>
            <person name="Weng X."/>
            <person name="Barry K."/>
            <person name="Bonette J."/>
            <person name="Campitelli B."/>
            <person name="Daum C."/>
            <person name="Gordon S."/>
            <person name="Gould B."/>
            <person name="Lipzen A."/>
            <person name="Macqueen A."/>
            <person name="Palacio-Mejia J."/>
            <person name="Plott C."/>
            <person name="Shakirov E."/>
            <person name="Shu S."/>
            <person name="Yoshinaga Y."/>
            <person name="Zane M."/>
            <person name="Rokhsar D."/>
            <person name="Grimwood J."/>
            <person name="Schmutz J."/>
            <person name="Juenger T."/>
        </authorList>
    </citation>
    <scope>NUCLEOTIDE SEQUENCE [LARGE SCALE GENOMIC DNA]</scope>
    <source>
        <strain evidence="2">FIL2</strain>
    </source>
</reference>
<accession>A0A2S3H096</accession>
<organism evidence="2">
    <name type="scientific">Panicum hallii</name>
    <dbReference type="NCBI Taxonomy" id="206008"/>
    <lineage>
        <taxon>Eukaryota</taxon>
        <taxon>Viridiplantae</taxon>
        <taxon>Streptophyta</taxon>
        <taxon>Embryophyta</taxon>
        <taxon>Tracheophyta</taxon>
        <taxon>Spermatophyta</taxon>
        <taxon>Magnoliopsida</taxon>
        <taxon>Liliopsida</taxon>
        <taxon>Poales</taxon>
        <taxon>Poaceae</taxon>
        <taxon>PACMAD clade</taxon>
        <taxon>Panicoideae</taxon>
        <taxon>Panicodae</taxon>
        <taxon>Paniceae</taxon>
        <taxon>Panicinae</taxon>
        <taxon>Panicum</taxon>
        <taxon>Panicum sect. Panicum</taxon>
    </lineage>
</organism>
<dbReference type="Gramene" id="PAN12608">
    <property type="protein sequence ID" value="PAN12608"/>
    <property type="gene ID" value="PAHAL_2G328400"/>
</dbReference>
<proteinExistence type="predicted"/>